<comment type="caution">
    <text evidence="2">The sequence shown here is derived from an EMBL/GenBank/DDBJ whole genome shotgun (WGS) entry which is preliminary data.</text>
</comment>
<evidence type="ECO:0008006" key="4">
    <source>
        <dbReference type="Google" id="ProtNLM"/>
    </source>
</evidence>
<name>A0AAD7SRW9_9TELE</name>
<evidence type="ECO:0000313" key="3">
    <source>
        <dbReference type="Proteomes" id="UP001221898"/>
    </source>
</evidence>
<feature type="compositionally biased region" description="Low complexity" evidence="1">
    <location>
        <begin position="145"/>
        <end position="166"/>
    </location>
</feature>
<accession>A0AAD7SRW9</accession>
<reference evidence="2" key="1">
    <citation type="journal article" date="2023" name="Science">
        <title>Genome structures resolve the early diversification of teleost fishes.</title>
        <authorList>
            <person name="Parey E."/>
            <person name="Louis A."/>
            <person name="Montfort J."/>
            <person name="Bouchez O."/>
            <person name="Roques C."/>
            <person name="Iampietro C."/>
            <person name="Lluch J."/>
            <person name="Castinel A."/>
            <person name="Donnadieu C."/>
            <person name="Desvignes T."/>
            <person name="Floi Bucao C."/>
            <person name="Jouanno E."/>
            <person name="Wen M."/>
            <person name="Mejri S."/>
            <person name="Dirks R."/>
            <person name="Jansen H."/>
            <person name="Henkel C."/>
            <person name="Chen W.J."/>
            <person name="Zahm M."/>
            <person name="Cabau C."/>
            <person name="Klopp C."/>
            <person name="Thompson A.W."/>
            <person name="Robinson-Rechavi M."/>
            <person name="Braasch I."/>
            <person name="Lecointre G."/>
            <person name="Bobe J."/>
            <person name="Postlethwait J.H."/>
            <person name="Berthelot C."/>
            <person name="Roest Crollius H."/>
            <person name="Guiguen Y."/>
        </authorList>
    </citation>
    <scope>NUCLEOTIDE SEQUENCE</scope>
    <source>
        <strain evidence="2">NC1722</strain>
    </source>
</reference>
<keyword evidence="3" id="KW-1185">Reference proteome</keyword>
<dbReference type="EMBL" id="JAINUG010000038">
    <property type="protein sequence ID" value="KAJ8407476.1"/>
    <property type="molecule type" value="Genomic_DNA"/>
</dbReference>
<protein>
    <recommendedName>
        <fullName evidence="4">Apin</fullName>
    </recommendedName>
</protein>
<dbReference type="AlphaFoldDB" id="A0AAD7SRW9"/>
<feature type="region of interest" description="Disordered" evidence="1">
    <location>
        <begin position="249"/>
        <end position="285"/>
    </location>
</feature>
<evidence type="ECO:0000256" key="1">
    <source>
        <dbReference type="SAM" id="MobiDB-lite"/>
    </source>
</evidence>
<proteinExistence type="predicted"/>
<organism evidence="2 3">
    <name type="scientific">Aldrovandia affinis</name>
    <dbReference type="NCBI Taxonomy" id="143900"/>
    <lineage>
        <taxon>Eukaryota</taxon>
        <taxon>Metazoa</taxon>
        <taxon>Chordata</taxon>
        <taxon>Craniata</taxon>
        <taxon>Vertebrata</taxon>
        <taxon>Euteleostomi</taxon>
        <taxon>Actinopterygii</taxon>
        <taxon>Neopterygii</taxon>
        <taxon>Teleostei</taxon>
        <taxon>Notacanthiformes</taxon>
        <taxon>Halosauridae</taxon>
        <taxon>Aldrovandia</taxon>
    </lineage>
</organism>
<dbReference type="Proteomes" id="UP001221898">
    <property type="component" value="Unassembled WGS sequence"/>
</dbReference>
<sequence length="285" mass="31076">MVYASNISLCQILIRVQILGAGSRTCYNHAIFMLTLLCLEIMKLHTVIVLACFLGACSAIPIYQQFGILASNSNELVRLGGLTFSGVGFGQAQVAQTSPFLPPYMIQQGADIGLPFNPQVGGFLPQSPSVIMPTGGNPLTPVLFPPGQQEQPQQGNQGPQDPNIGQAQPKPPSQMVPQYYPTMPFGQRPGGQRYPYYYYRYPQHNPTMVLQPTQGANQLNLEQTTQTPQLPLQVSQTQGQIEAVHVSSGKVLESRTSAPPPDQHGDTPKTTMEEGRTSFSFLFEP</sequence>
<feature type="compositionally biased region" description="Basic and acidic residues" evidence="1">
    <location>
        <begin position="263"/>
        <end position="276"/>
    </location>
</feature>
<gene>
    <name evidence="2" type="ORF">AAFF_G00273330</name>
</gene>
<feature type="region of interest" description="Disordered" evidence="1">
    <location>
        <begin position="135"/>
        <end position="179"/>
    </location>
</feature>
<evidence type="ECO:0000313" key="2">
    <source>
        <dbReference type="EMBL" id="KAJ8407476.1"/>
    </source>
</evidence>